<dbReference type="InterPro" id="IPR011059">
    <property type="entry name" value="Metal-dep_hydrolase_composite"/>
</dbReference>
<reference evidence="4 5" key="1">
    <citation type="submission" date="2020-05" db="EMBL/GenBank/DDBJ databases">
        <title>Nakamurella sp. DB0629 isolated from air conditioner.</title>
        <authorList>
            <person name="Kim D.H."/>
            <person name="Kim D.-U."/>
        </authorList>
    </citation>
    <scope>NUCLEOTIDE SEQUENCE [LARGE SCALE GENOMIC DNA]</scope>
    <source>
        <strain evidence="4 5">DB0629</strain>
    </source>
</reference>
<dbReference type="Proteomes" id="UP000562984">
    <property type="component" value="Unassembled WGS sequence"/>
</dbReference>
<evidence type="ECO:0000256" key="1">
    <source>
        <dbReference type="ARBA" id="ARBA00022801"/>
    </source>
</evidence>
<feature type="compositionally biased region" description="Low complexity" evidence="2">
    <location>
        <begin position="48"/>
        <end position="67"/>
    </location>
</feature>
<keyword evidence="5" id="KW-1185">Reference proteome</keyword>
<dbReference type="RefSeq" id="WP_171200320.1">
    <property type="nucleotide sequence ID" value="NZ_JABEND010000007.1"/>
</dbReference>
<dbReference type="EC" id="3.5.3.13" evidence="4"/>
<dbReference type="NCBIfam" id="NF006681">
    <property type="entry name" value="PRK09229.1-2"/>
    <property type="match status" value="1"/>
</dbReference>
<feature type="domain" description="Amidohydrolase-related" evidence="3">
    <location>
        <begin position="80"/>
        <end position="454"/>
    </location>
</feature>
<keyword evidence="1 4" id="KW-0378">Hydrolase</keyword>
<dbReference type="SUPFAM" id="SSF51338">
    <property type="entry name" value="Composite domain of metallo-dependent hydrolases"/>
    <property type="match status" value="1"/>
</dbReference>
<dbReference type="AlphaFoldDB" id="A0A849ADU2"/>
<dbReference type="InterPro" id="IPR050287">
    <property type="entry name" value="MTA/SAH_deaminase"/>
</dbReference>
<gene>
    <name evidence="4" type="ORF">HKD39_13110</name>
</gene>
<name>A0A849ADU2_9ACTN</name>
<comment type="caution">
    <text evidence="4">The sequence shown here is derived from an EMBL/GenBank/DDBJ whole genome shotgun (WGS) entry which is preliminary data.</text>
</comment>
<feature type="region of interest" description="Disordered" evidence="2">
    <location>
        <begin position="38"/>
        <end position="69"/>
    </location>
</feature>
<evidence type="ECO:0000313" key="5">
    <source>
        <dbReference type="Proteomes" id="UP000562984"/>
    </source>
</evidence>
<dbReference type="GO" id="GO:0050416">
    <property type="term" value="F:formimidoylglutamate deiminase activity"/>
    <property type="evidence" value="ECO:0007669"/>
    <property type="project" value="UniProtKB-EC"/>
</dbReference>
<evidence type="ECO:0000313" key="4">
    <source>
        <dbReference type="EMBL" id="NNG36630.1"/>
    </source>
</evidence>
<protein>
    <submittedName>
        <fullName evidence="4">Formimidoylglutamate deiminase</fullName>
        <ecNumber evidence="4">3.5.3.13</ecNumber>
    </submittedName>
</protein>
<sequence length="486" mass="50145">MTVFRCRSAWLPQGPSGPVELTTSDGIITAITPLDAGAWHVPSPGATGPNPGAADPSPGAAGPTAGAAGAGGAAEVLDGMVFPGFADAHSHVFHRALRGRTHTERDGRPGDFFTWREQMYALAAQLDPDLLHRLARATYAELLCAGYTAVGEFHYLHHQVDGTPYPDPNLLGLRVAEAADQAGIGLTLLDTLYLAGGFGVALQPPQRRFSDGSGAAWAARVRQLGAELPAGRLAPIRLGLAAHSVRAVPPGELGTVAGLAAEWDCPVHLHLSEQLQENRDSLAATGKSPTALAADAGLLGSRTSVVHATHLTDTDVDRLGAHGVTAVICPTTEADLADGLPDLAALTRAGVLLACGGDQQVTVDPFAQARLLEYGERLRSHRRGNLAPAQLVAAATEHSHRSIGSAGGRLVPGAPADLVCVRTDSVRTAGSLPQQLVMAAGSADVQTVVVGGHVLARNGFHRDLGDPGPLLADVLGELWERVAAAG</sequence>
<dbReference type="PANTHER" id="PTHR43794:SF11">
    <property type="entry name" value="AMIDOHYDROLASE-RELATED DOMAIN-CONTAINING PROTEIN"/>
    <property type="match status" value="1"/>
</dbReference>
<dbReference type="InterPro" id="IPR006680">
    <property type="entry name" value="Amidohydro-rel"/>
</dbReference>
<dbReference type="SUPFAM" id="SSF51556">
    <property type="entry name" value="Metallo-dependent hydrolases"/>
    <property type="match status" value="1"/>
</dbReference>
<evidence type="ECO:0000259" key="3">
    <source>
        <dbReference type="Pfam" id="PF01979"/>
    </source>
</evidence>
<proteinExistence type="predicted"/>
<dbReference type="PANTHER" id="PTHR43794">
    <property type="entry name" value="AMINOHYDROLASE SSNA-RELATED"/>
    <property type="match status" value="1"/>
</dbReference>
<dbReference type="Pfam" id="PF01979">
    <property type="entry name" value="Amidohydro_1"/>
    <property type="match status" value="1"/>
</dbReference>
<accession>A0A849ADU2</accession>
<dbReference type="InterPro" id="IPR032466">
    <property type="entry name" value="Metal_Hydrolase"/>
</dbReference>
<dbReference type="Gene3D" id="2.30.40.10">
    <property type="entry name" value="Urease, subunit C, domain 1"/>
    <property type="match status" value="1"/>
</dbReference>
<organism evidence="4 5">
    <name type="scientific">Nakamurella aerolata</name>
    <dbReference type="NCBI Taxonomy" id="1656892"/>
    <lineage>
        <taxon>Bacteria</taxon>
        <taxon>Bacillati</taxon>
        <taxon>Actinomycetota</taxon>
        <taxon>Actinomycetes</taxon>
        <taxon>Nakamurellales</taxon>
        <taxon>Nakamurellaceae</taxon>
        <taxon>Nakamurella</taxon>
    </lineage>
</organism>
<dbReference type="Gene3D" id="3.20.20.140">
    <property type="entry name" value="Metal-dependent hydrolases"/>
    <property type="match status" value="1"/>
</dbReference>
<evidence type="ECO:0000256" key="2">
    <source>
        <dbReference type="SAM" id="MobiDB-lite"/>
    </source>
</evidence>
<dbReference type="EMBL" id="JABEND010000007">
    <property type="protein sequence ID" value="NNG36630.1"/>
    <property type="molecule type" value="Genomic_DNA"/>
</dbReference>